<accession>A0AAQ3K8B0</accession>
<name>A0AAQ3K8B0_9LILI</name>
<dbReference type="PANTHER" id="PTHR44137:SF32">
    <property type="entry name" value="DNAJ HEAT SHOCK AMINO-TERMINAL DOMAIN PROTEIN"/>
    <property type="match status" value="1"/>
</dbReference>
<organism evidence="3 4">
    <name type="scientific">Canna indica</name>
    <name type="common">Indian-shot</name>
    <dbReference type="NCBI Taxonomy" id="4628"/>
    <lineage>
        <taxon>Eukaryota</taxon>
        <taxon>Viridiplantae</taxon>
        <taxon>Streptophyta</taxon>
        <taxon>Embryophyta</taxon>
        <taxon>Tracheophyta</taxon>
        <taxon>Spermatophyta</taxon>
        <taxon>Magnoliopsida</taxon>
        <taxon>Liliopsida</taxon>
        <taxon>Zingiberales</taxon>
        <taxon>Cannaceae</taxon>
        <taxon>Canna</taxon>
    </lineage>
</organism>
<evidence type="ECO:0000256" key="1">
    <source>
        <dbReference type="SAM" id="MobiDB-lite"/>
    </source>
</evidence>
<dbReference type="InterPro" id="IPR056988">
    <property type="entry name" value="Zn_ribbon_pln"/>
</dbReference>
<dbReference type="SUPFAM" id="SSF46565">
    <property type="entry name" value="Chaperone J-domain"/>
    <property type="match status" value="1"/>
</dbReference>
<dbReference type="Gene3D" id="1.10.287.110">
    <property type="entry name" value="DnaJ domain"/>
    <property type="match status" value="1"/>
</dbReference>
<gene>
    <name evidence="3" type="ORF">Cni_G12450</name>
</gene>
<evidence type="ECO:0000259" key="2">
    <source>
        <dbReference type="PROSITE" id="PS50076"/>
    </source>
</evidence>
<proteinExistence type="predicted"/>
<dbReference type="Proteomes" id="UP001327560">
    <property type="component" value="Chromosome 4"/>
</dbReference>
<reference evidence="3 4" key="1">
    <citation type="submission" date="2023-10" db="EMBL/GenBank/DDBJ databases">
        <title>Chromosome-scale genome assembly provides insights into flower coloration mechanisms of Canna indica.</title>
        <authorList>
            <person name="Li C."/>
        </authorList>
    </citation>
    <scope>NUCLEOTIDE SEQUENCE [LARGE SCALE GENOMIC DNA]</scope>
    <source>
        <tissue evidence="3">Flower</tissue>
    </source>
</reference>
<dbReference type="GO" id="GO:0005783">
    <property type="term" value="C:endoplasmic reticulum"/>
    <property type="evidence" value="ECO:0007669"/>
    <property type="project" value="UniProtKB-ARBA"/>
</dbReference>
<keyword evidence="4" id="KW-1185">Reference proteome</keyword>
<dbReference type="InterPro" id="IPR036869">
    <property type="entry name" value="J_dom_sf"/>
</dbReference>
<dbReference type="SMART" id="SM00271">
    <property type="entry name" value="DnaJ"/>
    <property type="match status" value="1"/>
</dbReference>
<dbReference type="Pfam" id="PF00226">
    <property type="entry name" value="DnaJ"/>
    <property type="match status" value="1"/>
</dbReference>
<protein>
    <recommendedName>
        <fullName evidence="2">J domain-containing protein</fullName>
    </recommendedName>
</protein>
<evidence type="ECO:0000313" key="4">
    <source>
        <dbReference type="Proteomes" id="UP001327560"/>
    </source>
</evidence>
<sequence>MECNKDEALRAKEIAERKFMSKDISGARKFALKAQNLFPLLEGINQMVATFDIYLASEGKIFGEMNWYAVLCLNPSADEDTIKKQYKKFALQLHPDKNKSIGADGAFKLISEAWRVLSDKTRRMIYDQKINVKGSRHRMSHAKGNHVTNTSTRFYTMTKSAASRVQAPKNDSHAAPVTVQPSSHPLKPKTFWTLCNHCNMQYEYVRLYLNHKLLCPNCHEPFLASEIVLPANGARFPWSASQQFDQNSSRNTKYAYCLGKNNSNFSGKRTAEFQHGSKQGSYNNHNFQWGAFSRTAGAASASASSAAAAQAANVVHQTYEKVRKEREEAHAAARRAEAFQRKNTTLKRSISSSATYNARLGNNLPTKKRRGVAGDDRNDNGGVFTGHIGSYSVECIHGVSVDLSQCRMNAAEDKFSRVIAHVDMHSMLIERTKLAIHSKLEEWHTPTRPKKEEKENVKRLSEDDKEKIKVVVHDDSTDQDIDGFKNGAKQCTSKKNSLNENSDDSDDEIYEAISILVPDPDFHDFDNDRLENSFKSDQVWATYDEEDGMPRYYALIQKVISFKPFKVGMSFLTSKSNSEFGSLNWVSSGFAKTCGDFRVGKYEVNETINIFSHKVKFEKGPRGVIKIVPRKGEIWALYRNWSPQWNEHTPDDAIYKYDMVEVLDDYSEELGITVIPLGKVAGFKTVFCRHLDPKEVKTIRNEEMFRFSHQVPSYFLTGEEAENAPKGCHELDPAATPLELLQVITERKPDAALEDFEQTTKL</sequence>
<dbReference type="Pfam" id="PF11926">
    <property type="entry name" value="DUF3444"/>
    <property type="match status" value="1"/>
</dbReference>
<feature type="region of interest" description="Disordered" evidence="1">
    <location>
        <begin position="350"/>
        <end position="379"/>
    </location>
</feature>
<dbReference type="CDD" id="cd06257">
    <property type="entry name" value="DnaJ"/>
    <property type="match status" value="1"/>
</dbReference>
<dbReference type="Pfam" id="PF23551">
    <property type="entry name" value="Zn_ribbon_20"/>
    <property type="match status" value="1"/>
</dbReference>
<dbReference type="PRINTS" id="PR00625">
    <property type="entry name" value="JDOMAIN"/>
</dbReference>
<dbReference type="PANTHER" id="PTHR44137">
    <property type="entry name" value="BNAC03G44070D PROTEIN"/>
    <property type="match status" value="1"/>
</dbReference>
<feature type="domain" description="J" evidence="2">
    <location>
        <begin position="66"/>
        <end position="130"/>
    </location>
</feature>
<dbReference type="AlphaFoldDB" id="A0AAQ3K8B0"/>
<dbReference type="EMBL" id="CP136893">
    <property type="protein sequence ID" value="WOL03730.1"/>
    <property type="molecule type" value="Genomic_DNA"/>
</dbReference>
<dbReference type="InterPro" id="IPR001623">
    <property type="entry name" value="DnaJ_domain"/>
</dbReference>
<evidence type="ECO:0000313" key="3">
    <source>
        <dbReference type="EMBL" id="WOL03730.1"/>
    </source>
</evidence>
<dbReference type="InterPro" id="IPR024593">
    <property type="entry name" value="DUF3444"/>
</dbReference>
<dbReference type="PROSITE" id="PS50076">
    <property type="entry name" value="DNAJ_2"/>
    <property type="match status" value="1"/>
</dbReference>